<dbReference type="AlphaFoldDB" id="A0A1W2EUN2"/>
<accession>A0A1W2EUN2</accession>
<dbReference type="SUPFAM" id="SSF51735">
    <property type="entry name" value="NAD(P)-binding Rossmann-fold domains"/>
    <property type="match status" value="1"/>
</dbReference>
<organism evidence="2 3">
    <name type="scientific">Pedobacter nyackensis</name>
    <dbReference type="NCBI Taxonomy" id="475255"/>
    <lineage>
        <taxon>Bacteria</taxon>
        <taxon>Pseudomonadati</taxon>
        <taxon>Bacteroidota</taxon>
        <taxon>Sphingobacteriia</taxon>
        <taxon>Sphingobacteriales</taxon>
        <taxon>Sphingobacteriaceae</taxon>
        <taxon>Pedobacter</taxon>
    </lineage>
</organism>
<dbReference type="RefSeq" id="WP_084291575.1">
    <property type="nucleotide sequence ID" value="NZ_FWYB01000016.1"/>
</dbReference>
<dbReference type="InterPro" id="IPR036291">
    <property type="entry name" value="NAD(P)-bd_dom_sf"/>
</dbReference>
<proteinExistence type="predicted"/>
<keyword evidence="3" id="KW-1185">Reference proteome</keyword>
<dbReference type="PANTHER" id="PTHR43355">
    <property type="entry name" value="FLAVIN REDUCTASE (NADPH)"/>
    <property type="match status" value="1"/>
</dbReference>
<dbReference type="Proteomes" id="UP000192678">
    <property type="component" value="Unassembled WGS sequence"/>
</dbReference>
<gene>
    <name evidence="2" type="ORF">SAMN04488101_11677</name>
</gene>
<dbReference type="Pfam" id="PF13460">
    <property type="entry name" value="NAD_binding_10"/>
    <property type="match status" value="1"/>
</dbReference>
<feature type="domain" description="NAD(P)-binding" evidence="1">
    <location>
        <begin position="7"/>
        <end position="203"/>
    </location>
</feature>
<name>A0A1W2EUN2_9SPHI</name>
<evidence type="ECO:0000313" key="3">
    <source>
        <dbReference type="Proteomes" id="UP000192678"/>
    </source>
</evidence>
<dbReference type="EMBL" id="FWYB01000016">
    <property type="protein sequence ID" value="SMD13371.1"/>
    <property type="molecule type" value="Genomic_DNA"/>
</dbReference>
<dbReference type="STRING" id="475255.SAMN04488101_11677"/>
<sequence>MKAVLIGASGFVGASILNELLSRGHEVTAVVRQVDKVATGNDKLSVKAIDVMNTDELAAAIKGTDAVISAYNAGWTNPNLYQDFIAGSESIQKAIKASGVKRLIVIGGAGSLKIDGHQLVDGPDFPAEYKAGATAARDYLNTIKEEKDLQWSFFSPAIEMHPGIDTGRTAQYRLGLDSPIFDEAGRSSLSVQDLAVAVVDELEQNKHLQQRFTAGY</sequence>
<dbReference type="Gene3D" id="3.40.50.720">
    <property type="entry name" value="NAD(P)-binding Rossmann-like Domain"/>
    <property type="match status" value="1"/>
</dbReference>
<evidence type="ECO:0000313" key="2">
    <source>
        <dbReference type="EMBL" id="SMD13371.1"/>
    </source>
</evidence>
<evidence type="ECO:0000259" key="1">
    <source>
        <dbReference type="Pfam" id="PF13460"/>
    </source>
</evidence>
<dbReference type="PANTHER" id="PTHR43355:SF2">
    <property type="entry name" value="FLAVIN REDUCTASE (NADPH)"/>
    <property type="match status" value="1"/>
</dbReference>
<dbReference type="InterPro" id="IPR016040">
    <property type="entry name" value="NAD(P)-bd_dom"/>
</dbReference>
<reference evidence="2 3" key="1">
    <citation type="submission" date="2017-04" db="EMBL/GenBank/DDBJ databases">
        <authorList>
            <person name="Afonso C.L."/>
            <person name="Miller P.J."/>
            <person name="Scott M.A."/>
            <person name="Spackman E."/>
            <person name="Goraichik I."/>
            <person name="Dimitrov K.M."/>
            <person name="Suarez D.L."/>
            <person name="Swayne D.E."/>
        </authorList>
    </citation>
    <scope>NUCLEOTIDE SEQUENCE [LARGE SCALE GENOMIC DNA]</scope>
    <source>
        <strain evidence="2 3">DSM 19625</strain>
    </source>
</reference>
<dbReference type="InterPro" id="IPR051606">
    <property type="entry name" value="Polyketide_Oxido-like"/>
</dbReference>
<protein>
    <recommendedName>
        <fullName evidence="1">NAD(P)-binding domain-containing protein</fullName>
    </recommendedName>
</protein>
<dbReference type="OrthoDB" id="9785372at2"/>
<dbReference type="GO" id="GO:0016646">
    <property type="term" value="F:oxidoreductase activity, acting on the CH-NH group of donors, NAD or NADP as acceptor"/>
    <property type="evidence" value="ECO:0007669"/>
    <property type="project" value="TreeGrafter"/>
</dbReference>